<accession>A0AAU7TI15</accession>
<protein>
    <submittedName>
        <fullName evidence="2">Uncharacterized protein</fullName>
    </submittedName>
</protein>
<feature type="region of interest" description="Disordered" evidence="1">
    <location>
        <begin position="49"/>
        <end position="76"/>
    </location>
</feature>
<feature type="compositionally biased region" description="Basic and acidic residues" evidence="1">
    <location>
        <begin position="317"/>
        <end position="329"/>
    </location>
</feature>
<dbReference type="RefSeq" id="WP_350278944.1">
    <property type="nucleotide sequence ID" value="NZ_CP158165.1"/>
</dbReference>
<evidence type="ECO:0000256" key="1">
    <source>
        <dbReference type="SAM" id="MobiDB-lite"/>
    </source>
</evidence>
<feature type="region of interest" description="Disordered" evidence="1">
    <location>
        <begin position="99"/>
        <end position="526"/>
    </location>
</feature>
<dbReference type="EMBL" id="CP158165">
    <property type="protein sequence ID" value="XBV26141.1"/>
    <property type="molecule type" value="Genomic_DNA"/>
</dbReference>
<evidence type="ECO:0000313" key="2">
    <source>
        <dbReference type="EMBL" id="XBV26141.1"/>
    </source>
</evidence>
<feature type="compositionally biased region" description="Acidic residues" evidence="1">
    <location>
        <begin position="221"/>
        <end position="232"/>
    </location>
</feature>
<feature type="compositionally biased region" description="Polar residues" evidence="1">
    <location>
        <begin position="261"/>
        <end position="272"/>
    </location>
</feature>
<feature type="compositionally biased region" description="Basic and acidic residues" evidence="1">
    <location>
        <begin position="99"/>
        <end position="190"/>
    </location>
</feature>
<feature type="compositionally biased region" description="Basic and acidic residues" evidence="1">
    <location>
        <begin position="438"/>
        <end position="453"/>
    </location>
</feature>
<proteinExistence type="predicted"/>
<feature type="compositionally biased region" description="Low complexity" evidence="1">
    <location>
        <begin position="193"/>
        <end position="207"/>
    </location>
</feature>
<reference evidence="2" key="1">
    <citation type="submission" date="2024-06" db="EMBL/GenBank/DDBJ databases">
        <title>Kribbella sp. strain HUAS MG21 genome sequences.</title>
        <authorList>
            <person name="Mo P."/>
        </authorList>
    </citation>
    <scope>NUCLEOTIDE SEQUENCE</scope>
    <source>
        <strain evidence="2">HUAS MG21</strain>
    </source>
</reference>
<feature type="compositionally biased region" description="Basic and acidic residues" evidence="1">
    <location>
        <begin position="466"/>
        <end position="479"/>
    </location>
</feature>
<feature type="compositionally biased region" description="Low complexity" evidence="1">
    <location>
        <begin position="408"/>
        <end position="428"/>
    </location>
</feature>
<feature type="compositionally biased region" description="Low complexity" evidence="1">
    <location>
        <begin position="288"/>
        <end position="303"/>
    </location>
</feature>
<organism evidence="2">
    <name type="scientific">Kribbella sp. HUAS MG21</name>
    <dbReference type="NCBI Taxonomy" id="3160966"/>
    <lineage>
        <taxon>Bacteria</taxon>
        <taxon>Bacillati</taxon>
        <taxon>Actinomycetota</taxon>
        <taxon>Actinomycetes</taxon>
        <taxon>Propionibacteriales</taxon>
        <taxon>Kribbellaceae</taxon>
        <taxon>Kribbella</taxon>
    </lineage>
</organism>
<gene>
    <name evidence="2" type="ORF">ABN611_06870</name>
</gene>
<dbReference type="AlphaFoldDB" id="A0AAU7TI15"/>
<name>A0AAU7TI15_9ACTN</name>
<sequence>MSMSGDEATDDLFQHLVAAYQRVRQVMHQGRRVTQGLLNRFQRRRVSLEDSVSRGRWDPETDRLMRRSDGPERTRDMERVAELAEQNDALERQNRELEERNAELDQALNDDRDRNGRDDRVEDRTDRDRDGRDDATERRDEIDERNDDANDRDGDGQDDAVERRQEERERADEERRRRDEQNRQGERDGIDPATATGAAAGAAVAAEALDDERDERAQPEQAEDAAETEQAEQAEPGEPGQTGQQVEETGERAEPAGEADNQLQAENEQPSPYVTDEADVAQDRAADAQEPALDAQDANALDDPAAESPSPYATDNPRFEQVAESREPALDSDVDSELDGERGGDELDAAELGTDDRQPALEADDGVNPYVANEERGTDTLAQDGVDPYVSDHAPGDLEQSGTDLNGTDPAQDVQAQDVQAQTVQAPDGQGPQSQWRPPERAAEDPVLDEARANKPTQQTGAGRDIPADEKAVLVDKTQKGHAPAHEAVSSSPAVGGGERTGRELQQANERTDRTRGNDGPGLSRT</sequence>